<dbReference type="AlphaFoldDB" id="D8SF53"/>
<feature type="region of interest" description="Disordered" evidence="5">
    <location>
        <begin position="30"/>
        <end position="93"/>
    </location>
</feature>
<evidence type="ECO:0008006" key="8">
    <source>
        <dbReference type="Google" id="ProtNLM"/>
    </source>
</evidence>
<evidence type="ECO:0000313" key="6">
    <source>
        <dbReference type="EMBL" id="EFJ17096.1"/>
    </source>
</evidence>
<dbReference type="EMBL" id="GL377616">
    <property type="protein sequence ID" value="EFJ17096.1"/>
    <property type="molecule type" value="Genomic_DNA"/>
</dbReference>
<evidence type="ECO:0000256" key="5">
    <source>
        <dbReference type="SAM" id="MobiDB-lite"/>
    </source>
</evidence>
<keyword evidence="7" id="KW-1185">Reference proteome</keyword>
<evidence type="ECO:0000256" key="3">
    <source>
        <dbReference type="ARBA" id="ARBA00023054"/>
    </source>
</evidence>
<dbReference type="HOGENOM" id="CLU_881093_0_0_1"/>
<feature type="compositionally biased region" description="Basic residues" evidence="5">
    <location>
        <begin position="33"/>
        <end position="43"/>
    </location>
</feature>
<dbReference type="Proteomes" id="UP000001514">
    <property type="component" value="Unassembled WGS sequence"/>
</dbReference>
<comment type="subcellular location">
    <subcellularLocation>
        <location evidence="1">Nucleus</location>
        <location evidence="1">Nucleolus</location>
    </subcellularLocation>
</comment>
<evidence type="ECO:0000256" key="4">
    <source>
        <dbReference type="ARBA" id="ARBA00023242"/>
    </source>
</evidence>
<dbReference type="InterPro" id="IPR019186">
    <property type="entry name" value="Nucleolar_protein_12"/>
</dbReference>
<keyword evidence="3" id="KW-0175">Coiled coil</keyword>
<feature type="region of interest" description="Disordered" evidence="5">
    <location>
        <begin position="251"/>
        <end position="296"/>
    </location>
</feature>
<dbReference type="STRING" id="88036.D8SF53"/>
<keyword evidence="4" id="KW-0539">Nucleus</keyword>
<sequence length="316" mass="35890">MARPGGGAKRARRDKGLVVEFDETKRREFLTGFRKRKNQRRKAGAMQQQAKERKKKLAARQERRLLRKQALGLQQDPESSHDPEEVDDQAEGDNLEETVVYEDDQTRTVVNTCPIEDSDKVWVGSRANREPGSRLDLKKLFVDKVLIKALHKYFGDKQTLAMIQIKEGGKWGMEQQHLYQQQQQLLGEPNRYFELEQAVQQLRPLVIQVLKTQMYHNTTAAVDLRRGIRRVREVCKQLRAETVLLAKTRRGAPDHSPAFEAAPHVPSNLEQSGAKRHKPDHASHQSPVVGGSPSTVNFVIMQPGEDQKVPVASTTA</sequence>
<dbReference type="PANTHER" id="PTHR14577:SF0">
    <property type="entry name" value="NUCLEOLAR PROTEIN 12"/>
    <property type="match status" value="1"/>
</dbReference>
<dbReference type="Gramene" id="EFJ17096">
    <property type="protein sequence ID" value="EFJ17096"/>
    <property type="gene ID" value="SELMODRAFT_421396"/>
</dbReference>
<name>D8SF53_SELML</name>
<dbReference type="InParanoid" id="D8SF53"/>
<evidence type="ECO:0000256" key="2">
    <source>
        <dbReference type="ARBA" id="ARBA00007175"/>
    </source>
</evidence>
<dbReference type="PANTHER" id="PTHR14577">
    <property type="entry name" value="NUCLEOLAR PROTEIN 12"/>
    <property type="match status" value="1"/>
</dbReference>
<organism evidence="7">
    <name type="scientific">Selaginella moellendorffii</name>
    <name type="common">Spikemoss</name>
    <dbReference type="NCBI Taxonomy" id="88036"/>
    <lineage>
        <taxon>Eukaryota</taxon>
        <taxon>Viridiplantae</taxon>
        <taxon>Streptophyta</taxon>
        <taxon>Embryophyta</taxon>
        <taxon>Tracheophyta</taxon>
        <taxon>Lycopodiopsida</taxon>
        <taxon>Selaginellales</taxon>
        <taxon>Selaginellaceae</taxon>
        <taxon>Selaginella</taxon>
    </lineage>
</organism>
<dbReference type="Pfam" id="PF09805">
    <property type="entry name" value="Nop25"/>
    <property type="match status" value="1"/>
</dbReference>
<feature type="compositionally biased region" description="Acidic residues" evidence="5">
    <location>
        <begin position="84"/>
        <end position="93"/>
    </location>
</feature>
<evidence type="ECO:0000313" key="7">
    <source>
        <dbReference type="Proteomes" id="UP000001514"/>
    </source>
</evidence>
<accession>D8SF53</accession>
<protein>
    <recommendedName>
        <fullName evidence="8">Nucleolar protein 12</fullName>
    </recommendedName>
</protein>
<gene>
    <name evidence="6" type="ORF">SELMODRAFT_421396</name>
</gene>
<dbReference type="KEGG" id="smo:SELMODRAFT_421396"/>
<dbReference type="GO" id="GO:0005730">
    <property type="term" value="C:nucleolus"/>
    <property type="evidence" value="ECO:0000318"/>
    <property type="project" value="GO_Central"/>
</dbReference>
<evidence type="ECO:0000256" key="1">
    <source>
        <dbReference type="ARBA" id="ARBA00004604"/>
    </source>
</evidence>
<dbReference type="GO" id="GO:0019843">
    <property type="term" value="F:rRNA binding"/>
    <property type="evidence" value="ECO:0000318"/>
    <property type="project" value="GO_Central"/>
</dbReference>
<reference evidence="6 7" key="1">
    <citation type="journal article" date="2011" name="Science">
        <title>The Selaginella genome identifies genetic changes associated with the evolution of vascular plants.</title>
        <authorList>
            <person name="Banks J.A."/>
            <person name="Nishiyama T."/>
            <person name="Hasebe M."/>
            <person name="Bowman J.L."/>
            <person name="Gribskov M."/>
            <person name="dePamphilis C."/>
            <person name="Albert V.A."/>
            <person name="Aono N."/>
            <person name="Aoyama T."/>
            <person name="Ambrose B.A."/>
            <person name="Ashton N.W."/>
            <person name="Axtell M.J."/>
            <person name="Barker E."/>
            <person name="Barker M.S."/>
            <person name="Bennetzen J.L."/>
            <person name="Bonawitz N.D."/>
            <person name="Chapple C."/>
            <person name="Cheng C."/>
            <person name="Correa L.G."/>
            <person name="Dacre M."/>
            <person name="DeBarry J."/>
            <person name="Dreyer I."/>
            <person name="Elias M."/>
            <person name="Engstrom E.M."/>
            <person name="Estelle M."/>
            <person name="Feng L."/>
            <person name="Finet C."/>
            <person name="Floyd S.K."/>
            <person name="Frommer W.B."/>
            <person name="Fujita T."/>
            <person name="Gramzow L."/>
            <person name="Gutensohn M."/>
            <person name="Harholt J."/>
            <person name="Hattori M."/>
            <person name="Heyl A."/>
            <person name="Hirai T."/>
            <person name="Hiwatashi Y."/>
            <person name="Ishikawa M."/>
            <person name="Iwata M."/>
            <person name="Karol K.G."/>
            <person name="Koehler B."/>
            <person name="Kolukisaoglu U."/>
            <person name="Kubo M."/>
            <person name="Kurata T."/>
            <person name="Lalonde S."/>
            <person name="Li K."/>
            <person name="Li Y."/>
            <person name="Litt A."/>
            <person name="Lyons E."/>
            <person name="Manning G."/>
            <person name="Maruyama T."/>
            <person name="Michael T.P."/>
            <person name="Mikami K."/>
            <person name="Miyazaki S."/>
            <person name="Morinaga S."/>
            <person name="Murata T."/>
            <person name="Mueller-Roeber B."/>
            <person name="Nelson D.R."/>
            <person name="Obara M."/>
            <person name="Oguri Y."/>
            <person name="Olmstead R.G."/>
            <person name="Onodera N."/>
            <person name="Petersen B.L."/>
            <person name="Pils B."/>
            <person name="Prigge M."/>
            <person name="Rensing S.A."/>
            <person name="Riano-Pachon D.M."/>
            <person name="Roberts A.W."/>
            <person name="Sato Y."/>
            <person name="Scheller H.V."/>
            <person name="Schulz B."/>
            <person name="Schulz C."/>
            <person name="Shakirov E.V."/>
            <person name="Shibagaki N."/>
            <person name="Shinohara N."/>
            <person name="Shippen D.E."/>
            <person name="Soerensen I."/>
            <person name="Sotooka R."/>
            <person name="Sugimoto N."/>
            <person name="Sugita M."/>
            <person name="Sumikawa N."/>
            <person name="Tanurdzic M."/>
            <person name="Theissen G."/>
            <person name="Ulvskov P."/>
            <person name="Wakazuki S."/>
            <person name="Weng J.K."/>
            <person name="Willats W.W."/>
            <person name="Wipf D."/>
            <person name="Wolf P.G."/>
            <person name="Yang L."/>
            <person name="Zimmer A.D."/>
            <person name="Zhu Q."/>
            <person name="Mitros T."/>
            <person name="Hellsten U."/>
            <person name="Loque D."/>
            <person name="Otillar R."/>
            <person name="Salamov A."/>
            <person name="Schmutz J."/>
            <person name="Shapiro H."/>
            <person name="Lindquist E."/>
            <person name="Lucas S."/>
            <person name="Rokhsar D."/>
            <person name="Grigoriev I.V."/>
        </authorList>
    </citation>
    <scope>NUCLEOTIDE SEQUENCE [LARGE SCALE GENOMIC DNA]</scope>
</reference>
<comment type="similarity">
    <text evidence="2">Belongs to the RRP17 family.</text>
</comment>
<proteinExistence type="inferred from homology"/>